<protein>
    <submittedName>
        <fullName evidence="1">Uncharacterized protein</fullName>
    </submittedName>
</protein>
<sequence>MPATVFLNSLNSFFNLSRAVLQKTHQEKQSTSTLGNIVGLSHNSVRNRYQNPKLWRISEIELLAMHYHLPTRSCIQMHGTVVELITYLQQLPSPERRQVERLCQIKTVNMAKRLDDDWSLLDLEKLQSGFQQWVIK</sequence>
<organism evidence="1 2">
    <name type="scientific">Spirosoma foliorum</name>
    <dbReference type="NCBI Taxonomy" id="2710596"/>
    <lineage>
        <taxon>Bacteria</taxon>
        <taxon>Pseudomonadati</taxon>
        <taxon>Bacteroidota</taxon>
        <taxon>Cytophagia</taxon>
        <taxon>Cytophagales</taxon>
        <taxon>Cytophagaceae</taxon>
        <taxon>Spirosoma</taxon>
    </lineage>
</organism>
<reference evidence="1 2" key="1">
    <citation type="submission" date="2020-07" db="EMBL/GenBank/DDBJ databases">
        <title>Spirosoma foliorum sp. nov., isolated from the leaves on the Nejang mountain Korea, Republic of.</title>
        <authorList>
            <person name="Ho H."/>
            <person name="Lee Y.-J."/>
            <person name="Nurcahyanto D.-A."/>
            <person name="Kim S.-G."/>
        </authorList>
    </citation>
    <scope>NUCLEOTIDE SEQUENCE [LARGE SCALE GENOMIC DNA]</scope>
    <source>
        <strain evidence="1 2">PL0136</strain>
    </source>
</reference>
<dbReference type="RefSeq" id="WP_182459687.1">
    <property type="nucleotide sequence ID" value="NZ_CP059732.1"/>
</dbReference>
<dbReference type="KEGG" id="sfol:H3H32_31430"/>
<accession>A0A7G5GU36</accession>
<gene>
    <name evidence="1" type="ORF">H3H32_31430</name>
</gene>
<evidence type="ECO:0000313" key="1">
    <source>
        <dbReference type="EMBL" id="QMW02378.1"/>
    </source>
</evidence>
<name>A0A7G5GU36_9BACT</name>
<keyword evidence="2" id="KW-1185">Reference proteome</keyword>
<dbReference type="EMBL" id="CP059732">
    <property type="protein sequence ID" value="QMW02378.1"/>
    <property type="molecule type" value="Genomic_DNA"/>
</dbReference>
<proteinExistence type="predicted"/>
<dbReference type="Proteomes" id="UP000515369">
    <property type="component" value="Chromosome"/>
</dbReference>
<evidence type="ECO:0000313" key="2">
    <source>
        <dbReference type="Proteomes" id="UP000515369"/>
    </source>
</evidence>
<dbReference type="AlphaFoldDB" id="A0A7G5GU36"/>